<organism evidence="12 13">
    <name type="scientific">Azospirillum picis</name>
    <dbReference type="NCBI Taxonomy" id="488438"/>
    <lineage>
        <taxon>Bacteria</taxon>
        <taxon>Pseudomonadati</taxon>
        <taxon>Pseudomonadota</taxon>
        <taxon>Alphaproteobacteria</taxon>
        <taxon>Rhodospirillales</taxon>
        <taxon>Azospirillaceae</taxon>
        <taxon>Azospirillum</taxon>
    </lineage>
</organism>
<evidence type="ECO:0000256" key="2">
    <source>
        <dbReference type="ARBA" id="ARBA00004141"/>
    </source>
</evidence>
<feature type="transmembrane region" description="Helical" evidence="10">
    <location>
        <begin position="275"/>
        <end position="293"/>
    </location>
</feature>
<comment type="subcellular location">
    <subcellularLocation>
        <location evidence="3">Cell envelope</location>
    </subcellularLocation>
    <subcellularLocation>
        <location evidence="2">Membrane</location>
        <topology evidence="2">Multi-pass membrane protein</topology>
    </subcellularLocation>
</comment>
<feature type="transmembrane region" description="Helical" evidence="10">
    <location>
        <begin position="175"/>
        <end position="197"/>
    </location>
</feature>
<keyword evidence="12" id="KW-0482">Metalloprotease</keyword>
<evidence type="ECO:0000256" key="8">
    <source>
        <dbReference type="ARBA" id="ARBA00023136"/>
    </source>
</evidence>
<keyword evidence="5 10" id="KW-0812">Transmembrane</keyword>
<dbReference type="CDD" id="cd05709">
    <property type="entry name" value="S2P-M50"/>
    <property type="match status" value="1"/>
</dbReference>
<evidence type="ECO:0000313" key="13">
    <source>
        <dbReference type="Proteomes" id="UP001244552"/>
    </source>
</evidence>
<feature type="transmembrane region" description="Helical" evidence="10">
    <location>
        <begin position="209"/>
        <end position="227"/>
    </location>
</feature>
<feature type="domain" description="Peptidase M50" evidence="11">
    <location>
        <begin position="190"/>
        <end position="271"/>
    </location>
</feature>
<keyword evidence="6 10" id="KW-1133">Transmembrane helix</keyword>
<accession>A0ABU0MNB6</accession>
<feature type="transmembrane region" description="Helical" evidence="10">
    <location>
        <begin position="144"/>
        <end position="163"/>
    </location>
</feature>
<reference evidence="12 13" key="1">
    <citation type="submission" date="2023-07" db="EMBL/GenBank/DDBJ databases">
        <title>Genomic Encyclopedia of Type Strains, Phase IV (KMG-IV): sequencing the most valuable type-strain genomes for metagenomic binning, comparative biology and taxonomic classification.</title>
        <authorList>
            <person name="Goeker M."/>
        </authorList>
    </citation>
    <scope>NUCLEOTIDE SEQUENCE [LARGE SCALE GENOMIC DNA]</scope>
    <source>
        <strain evidence="12 13">DSM 19922</strain>
    </source>
</reference>
<dbReference type="PANTHER" id="PTHR32347">
    <property type="entry name" value="EFFLUX SYSTEM COMPONENT YKNX-RELATED"/>
    <property type="match status" value="1"/>
</dbReference>
<dbReference type="PANTHER" id="PTHR32347:SF23">
    <property type="entry name" value="BLL5650 PROTEIN"/>
    <property type="match status" value="1"/>
</dbReference>
<sequence>MPVPRLPPLREELALHAGPPTSDGAPTWTLHDPSRNRFFRIGWPELEMLSRWHLAEPAAIAAAVSRETTIAATPAQVEALARFLWSQGLLQALGTSALGRLKALADAQRPHWLMWLLKTYLSFRIPVLRPDGFLNATLPLAKLLFTRFFLAVTVLAALTGGYLALRQWDAFRTTFLHFFSLEGALLAGCALGGAKLLHEFGHAYTAKRYGCRVPTMGVMFLVLWPVLYTDVSEAWKLPSRRQRLSIGVAGIAAELVLAAYATLAWSFLPDGPARSAAFLLATSTWVLTVLVNLNPLMRFDGYFLLSDLLDVPNLQERAFALARWRLRELLFGFGDPPPERWAPGRGRVLLLYAYATWVYRFFLFLGISLLVYHLFFKVLGVFLMAVEIWWFIAKPVATELRGWFRRPGGHRVTPNLLASALLLAAGLAALLVPWSGGVSAPAILRAERQTHLFVPANARLAGIDARAGGTVAEGDRLFRLESPDLDHELAQAERQVETLQGRVQVQNLSPELLESSRSTWRELEEAQAKLAALRDETARLQVRAPFAGVLVDVTDPLATGEWMKEGTALATLLDPRGSVIEAYVPEENLRRIAVGTKGRFLSDDPAGPAVPAEVIAIAAASSRILTEPSLASTYGGLVPTHLGRENTLVPEAPVYRILLRADGALPAPARVERGMVDLDGERESPAVRLWRSTVGVVVRESGF</sequence>
<evidence type="ECO:0000259" key="11">
    <source>
        <dbReference type="Pfam" id="PF02163"/>
    </source>
</evidence>
<dbReference type="SUPFAM" id="SSF111369">
    <property type="entry name" value="HlyD-like secretion proteins"/>
    <property type="match status" value="1"/>
</dbReference>
<keyword evidence="13" id="KW-1185">Reference proteome</keyword>
<keyword evidence="12" id="KW-0378">Hydrolase</keyword>
<dbReference type="InterPro" id="IPR008915">
    <property type="entry name" value="Peptidase_M50"/>
</dbReference>
<feature type="coiled-coil region" evidence="9">
    <location>
        <begin position="482"/>
        <end position="543"/>
    </location>
</feature>
<comment type="caution">
    <text evidence="12">The sequence shown here is derived from an EMBL/GenBank/DDBJ whole genome shotgun (WGS) entry which is preliminary data.</text>
</comment>
<evidence type="ECO:0000313" key="12">
    <source>
        <dbReference type="EMBL" id="MDQ0534968.1"/>
    </source>
</evidence>
<keyword evidence="8 10" id="KW-0472">Membrane</keyword>
<keyword evidence="7 9" id="KW-0175">Coiled coil</keyword>
<comment type="similarity">
    <text evidence="4">Belongs to the peptidase M50B family.</text>
</comment>
<keyword evidence="12" id="KW-0645">Protease</keyword>
<dbReference type="EMBL" id="JAUSVU010000015">
    <property type="protein sequence ID" value="MDQ0534968.1"/>
    <property type="molecule type" value="Genomic_DNA"/>
</dbReference>
<feature type="transmembrane region" description="Helical" evidence="10">
    <location>
        <begin position="247"/>
        <end position="268"/>
    </location>
</feature>
<feature type="transmembrane region" description="Helical" evidence="10">
    <location>
        <begin position="412"/>
        <end position="432"/>
    </location>
</feature>
<evidence type="ECO:0000256" key="10">
    <source>
        <dbReference type="SAM" id="Phobius"/>
    </source>
</evidence>
<dbReference type="RefSeq" id="WP_209986725.1">
    <property type="nucleotide sequence ID" value="NZ_JAGINO010000019.1"/>
</dbReference>
<evidence type="ECO:0000256" key="4">
    <source>
        <dbReference type="ARBA" id="ARBA00007931"/>
    </source>
</evidence>
<dbReference type="Pfam" id="PF02163">
    <property type="entry name" value="Peptidase_M50"/>
    <property type="match status" value="1"/>
</dbReference>
<feature type="transmembrane region" description="Helical" evidence="10">
    <location>
        <begin position="349"/>
        <end position="367"/>
    </location>
</feature>
<name>A0ABU0MNB6_9PROT</name>
<dbReference type="GO" id="GO:0008237">
    <property type="term" value="F:metallopeptidase activity"/>
    <property type="evidence" value="ECO:0007669"/>
    <property type="project" value="UniProtKB-KW"/>
</dbReference>
<feature type="transmembrane region" description="Helical" evidence="10">
    <location>
        <begin position="374"/>
        <end position="392"/>
    </location>
</feature>
<dbReference type="Proteomes" id="UP001244552">
    <property type="component" value="Unassembled WGS sequence"/>
</dbReference>
<gene>
    <name evidence="12" type="ORF">QO018_003846</name>
</gene>
<evidence type="ECO:0000256" key="3">
    <source>
        <dbReference type="ARBA" id="ARBA00004196"/>
    </source>
</evidence>
<proteinExistence type="inferred from homology"/>
<comment type="cofactor">
    <cofactor evidence="1">
        <name>Zn(2+)</name>
        <dbReference type="ChEBI" id="CHEBI:29105"/>
    </cofactor>
</comment>
<dbReference type="InterPro" id="IPR050465">
    <property type="entry name" value="UPF0194_transport"/>
</dbReference>
<evidence type="ECO:0000256" key="5">
    <source>
        <dbReference type="ARBA" id="ARBA00022692"/>
    </source>
</evidence>
<evidence type="ECO:0000256" key="7">
    <source>
        <dbReference type="ARBA" id="ARBA00023054"/>
    </source>
</evidence>
<evidence type="ECO:0000256" key="1">
    <source>
        <dbReference type="ARBA" id="ARBA00001947"/>
    </source>
</evidence>
<protein>
    <submittedName>
        <fullName evidence="12">Peptide zinc metalloprotease protein</fullName>
    </submittedName>
</protein>
<evidence type="ECO:0000256" key="9">
    <source>
        <dbReference type="SAM" id="Coils"/>
    </source>
</evidence>
<evidence type="ECO:0000256" key="6">
    <source>
        <dbReference type="ARBA" id="ARBA00022989"/>
    </source>
</evidence>